<gene>
    <name evidence="1" type="ORF">SPARVUS_LOCUS13612161</name>
</gene>
<keyword evidence="2" id="KW-1185">Reference proteome</keyword>
<reference evidence="1" key="1">
    <citation type="submission" date="2023-05" db="EMBL/GenBank/DDBJ databases">
        <authorList>
            <person name="Stuckert A."/>
        </authorList>
    </citation>
    <scope>NUCLEOTIDE SEQUENCE</scope>
</reference>
<name>A0ABN9GA74_9NEOB</name>
<dbReference type="Proteomes" id="UP001162483">
    <property type="component" value="Unassembled WGS sequence"/>
</dbReference>
<protein>
    <submittedName>
        <fullName evidence="1">Uncharacterized protein</fullName>
    </submittedName>
</protein>
<comment type="caution">
    <text evidence="1">The sequence shown here is derived from an EMBL/GenBank/DDBJ whole genome shotgun (WGS) entry which is preliminary data.</text>
</comment>
<organism evidence="1 2">
    <name type="scientific">Staurois parvus</name>
    <dbReference type="NCBI Taxonomy" id="386267"/>
    <lineage>
        <taxon>Eukaryota</taxon>
        <taxon>Metazoa</taxon>
        <taxon>Chordata</taxon>
        <taxon>Craniata</taxon>
        <taxon>Vertebrata</taxon>
        <taxon>Euteleostomi</taxon>
        <taxon>Amphibia</taxon>
        <taxon>Batrachia</taxon>
        <taxon>Anura</taxon>
        <taxon>Neobatrachia</taxon>
        <taxon>Ranoidea</taxon>
        <taxon>Ranidae</taxon>
        <taxon>Staurois</taxon>
    </lineage>
</organism>
<accession>A0ABN9GA74</accession>
<dbReference type="EMBL" id="CATNWA010018142">
    <property type="protein sequence ID" value="CAI9605543.1"/>
    <property type="molecule type" value="Genomic_DNA"/>
</dbReference>
<sequence>MGPRTDPGPSGNARVSKMVSLPLEHIHRKANKAFA</sequence>
<proteinExistence type="predicted"/>
<evidence type="ECO:0000313" key="2">
    <source>
        <dbReference type="Proteomes" id="UP001162483"/>
    </source>
</evidence>
<evidence type="ECO:0000313" key="1">
    <source>
        <dbReference type="EMBL" id="CAI9605543.1"/>
    </source>
</evidence>